<dbReference type="RefSeq" id="WP_203171061.1">
    <property type="nucleotide sequence ID" value="NZ_JAEVLS010000011.1"/>
</dbReference>
<keyword evidence="1" id="KW-0472">Membrane</keyword>
<gene>
    <name evidence="2" type="ORF">JM946_29520</name>
</gene>
<dbReference type="EMBL" id="JAEVLS010000011">
    <property type="protein sequence ID" value="MBM0108888.1"/>
    <property type="molecule type" value="Genomic_DNA"/>
</dbReference>
<evidence type="ECO:0000313" key="3">
    <source>
        <dbReference type="Proteomes" id="UP000661077"/>
    </source>
</evidence>
<comment type="caution">
    <text evidence="2">The sequence shown here is derived from an EMBL/GenBank/DDBJ whole genome shotgun (WGS) entry which is preliminary data.</text>
</comment>
<keyword evidence="1" id="KW-1133">Transmembrane helix</keyword>
<organism evidence="2 3">
    <name type="scientific">Steroidobacter gossypii</name>
    <dbReference type="NCBI Taxonomy" id="2805490"/>
    <lineage>
        <taxon>Bacteria</taxon>
        <taxon>Pseudomonadati</taxon>
        <taxon>Pseudomonadota</taxon>
        <taxon>Gammaproteobacteria</taxon>
        <taxon>Steroidobacterales</taxon>
        <taxon>Steroidobacteraceae</taxon>
        <taxon>Steroidobacter</taxon>
    </lineage>
</organism>
<dbReference type="Proteomes" id="UP000661077">
    <property type="component" value="Unassembled WGS sequence"/>
</dbReference>
<keyword evidence="1" id="KW-0812">Transmembrane</keyword>
<sequence length="408" mass="46828">MASSDALPPTRRFILAWLLVCGVTLSAVVIFNAAMDPYLVIGTPRIDGLNARKPAADQYQHMMKAHEVLRSHPRTVILGSSRVAIGLEATNPAWPPRYRPVYNLAMSAADPYTSYRYLQHVLARNPLELVVLCLDFEFFLTNQLSQRPPETQFIRLSVTDEGGANPAYRREQFNDTVAALLSLDALGNSVKVLAANRSVRSSNTLSGDWEFSLYQHPQDSIGFYPMWLLDDVLAVTRFHGVHEKLAPMQSVRDILELCAKRGTRVIVIINPYHADMLEVLDYAGHWETFEKWKRRVLHLAMEYSAEPNRPVDLWDMNTYSPYTTESIYEGSRGLQWFINCGHYTRSLGDRMVRQIFSPEIEIVGQRLTPQNLEAHLAEIRTAQRDYRNQHRSDVERMLTIYREFAREQ</sequence>
<accession>A0ABS1X6N3</accession>
<feature type="transmembrane region" description="Helical" evidence="1">
    <location>
        <begin position="12"/>
        <end position="35"/>
    </location>
</feature>
<keyword evidence="3" id="KW-1185">Reference proteome</keyword>
<evidence type="ECO:0008006" key="4">
    <source>
        <dbReference type="Google" id="ProtNLM"/>
    </source>
</evidence>
<proteinExistence type="predicted"/>
<protein>
    <recommendedName>
        <fullName evidence="4">SGNH/GDSL hydrolase family protein</fullName>
    </recommendedName>
</protein>
<name>A0ABS1X6N3_9GAMM</name>
<evidence type="ECO:0000313" key="2">
    <source>
        <dbReference type="EMBL" id="MBM0108888.1"/>
    </source>
</evidence>
<evidence type="ECO:0000256" key="1">
    <source>
        <dbReference type="SAM" id="Phobius"/>
    </source>
</evidence>
<reference evidence="2 3" key="1">
    <citation type="journal article" date="2021" name="Int. J. Syst. Evol. Microbiol.">
        <title>Steroidobacter gossypii sp. nov., isolated from soil of cotton cropping field.</title>
        <authorList>
            <person name="Huang R."/>
            <person name="Yang S."/>
            <person name="Zhen C."/>
            <person name="Liu W."/>
        </authorList>
    </citation>
    <scope>NUCLEOTIDE SEQUENCE [LARGE SCALE GENOMIC DNA]</scope>
    <source>
        <strain evidence="2 3">S1-65</strain>
    </source>
</reference>